<dbReference type="Gene3D" id="3.50.50.60">
    <property type="entry name" value="FAD/NAD(P)-binding domain"/>
    <property type="match status" value="1"/>
</dbReference>
<dbReference type="Proteomes" id="UP000298412">
    <property type="component" value="Unassembled WGS sequence"/>
</dbReference>
<keyword evidence="3" id="KW-1185">Reference proteome</keyword>
<dbReference type="GO" id="GO:0050151">
    <property type="term" value="F:oleate hydratase activity"/>
    <property type="evidence" value="ECO:0007669"/>
    <property type="project" value="InterPro"/>
</dbReference>
<dbReference type="Pfam" id="PF06100">
    <property type="entry name" value="MCRA"/>
    <property type="match status" value="1"/>
</dbReference>
<dbReference type="EMBL" id="SOFP01000008">
    <property type="protein sequence ID" value="TFC20800.1"/>
    <property type="molecule type" value="Genomic_DNA"/>
</dbReference>
<dbReference type="InterPro" id="IPR010354">
    <property type="entry name" value="Oleate_hydratase"/>
</dbReference>
<organism evidence="2 3">
    <name type="scientific">Cryobacterium algoritolerans</name>
    <dbReference type="NCBI Taxonomy" id="1259184"/>
    <lineage>
        <taxon>Bacteria</taxon>
        <taxon>Bacillati</taxon>
        <taxon>Actinomycetota</taxon>
        <taxon>Actinomycetes</taxon>
        <taxon>Micrococcales</taxon>
        <taxon>Microbacteriaceae</taxon>
        <taxon>Cryobacterium</taxon>
    </lineage>
</organism>
<reference evidence="2 3" key="1">
    <citation type="submission" date="2019-03" db="EMBL/GenBank/DDBJ databases">
        <title>Genomics of glacier-inhabiting Cryobacterium strains.</title>
        <authorList>
            <person name="Liu Q."/>
            <person name="Xin Y.-H."/>
        </authorList>
    </citation>
    <scope>NUCLEOTIDE SEQUENCE [LARGE SCALE GENOMIC DNA]</scope>
    <source>
        <strain evidence="2 3">MDT1-3</strain>
    </source>
</reference>
<name>A0A4R8WZG4_9MICO</name>
<gene>
    <name evidence="2" type="ORF">E3O19_00995</name>
</gene>
<evidence type="ECO:0000313" key="2">
    <source>
        <dbReference type="EMBL" id="TFC20800.1"/>
    </source>
</evidence>
<evidence type="ECO:0000313" key="3">
    <source>
        <dbReference type="Proteomes" id="UP000298412"/>
    </source>
</evidence>
<dbReference type="GO" id="GO:0006631">
    <property type="term" value="P:fatty acid metabolic process"/>
    <property type="evidence" value="ECO:0007669"/>
    <property type="project" value="InterPro"/>
</dbReference>
<accession>A0A4R8WZG4</accession>
<sequence>MTIDPKQAHLWIVGGGIAGMATAAPAIRGVMVTRGARMFDDEAYQLTWNLFSTIPSLEDPDVTVRQEMLDWNDMHETHGNTRLADARHRIYRGLHDPKVVVRALQSGLPLTDPSDGTQAAHCRPHPHHNEKRNSHDR</sequence>
<proteinExistence type="predicted"/>
<dbReference type="AlphaFoldDB" id="A0A4R8WZG4"/>
<dbReference type="OrthoDB" id="4540221at2"/>
<protein>
    <submittedName>
        <fullName evidence="2">Uncharacterized protein</fullName>
    </submittedName>
</protein>
<dbReference type="InterPro" id="IPR036188">
    <property type="entry name" value="FAD/NAD-bd_sf"/>
</dbReference>
<feature type="region of interest" description="Disordered" evidence="1">
    <location>
        <begin position="107"/>
        <end position="137"/>
    </location>
</feature>
<dbReference type="RefSeq" id="WP_134564767.1">
    <property type="nucleotide sequence ID" value="NZ_SOFP01000008.1"/>
</dbReference>
<comment type="caution">
    <text evidence="2">The sequence shown here is derived from an EMBL/GenBank/DDBJ whole genome shotgun (WGS) entry which is preliminary data.</text>
</comment>
<dbReference type="GO" id="GO:0071949">
    <property type="term" value="F:FAD binding"/>
    <property type="evidence" value="ECO:0007669"/>
    <property type="project" value="InterPro"/>
</dbReference>
<evidence type="ECO:0000256" key="1">
    <source>
        <dbReference type="SAM" id="MobiDB-lite"/>
    </source>
</evidence>